<dbReference type="Pfam" id="PF07729">
    <property type="entry name" value="FCD"/>
    <property type="match status" value="1"/>
</dbReference>
<dbReference type="InterPro" id="IPR000524">
    <property type="entry name" value="Tscrpt_reg_HTH_GntR"/>
</dbReference>
<name>A0A2A4Z293_9PROT</name>
<accession>A0A2A4Z293</accession>
<keyword evidence="2" id="KW-0238">DNA-binding</keyword>
<dbReference type="GO" id="GO:0003677">
    <property type="term" value="F:DNA binding"/>
    <property type="evidence" value="ECO:0007669"/>
    <property type="project" value="UniProtKB-KW"/>
</dbReference>
<sequence length="225" mass="25328">MKQGRTAQLREDIEHDIVTGVYAPGQRLDETALATRFNVSRTPIRQALQQLAAMGFIVNIPKRGSFVSEVSISEMLCMFEVMAELEGMCAKLAARRITDEQLDQLEAAQAQCNKSIEAGNADDYYYANERFHMLLYKISGNPFLEQTAGQLHNRLKPYRRLQLRVSGRLKMSASEHEAIIDALRDGDPKTAELVTEQHILIQGDKFSDFLAALEQWKPAETTIAP</sequence>
<dbReference type="InterPro" id="IPR036390">
    <property type="entry name" value="WH_DNA-bd_sf"/>
</dbReference>
<protein>
    <submittedName>
        <fullName evidence="5">GntR family transcriptional regulator</fullName>
    </submittedName>
</protein>
<dbReference type="SUPFAM" id="SSF48008">
    <property type="entry name" value="GntR ligand-binding domain-like"/>
    <property type="match status" value="1"/>
</dbReference>
<evidence type="ECO:0000313" key="5">
    <source>
        <dbReference type="EMBL" id="PCJ01259.1"/>
    </source>
</evidence>
<keyword evidence="3" id="KW-0804">Transcription</keyword>
<comment type="caution">
    <text evidence="5">The sequence shown here is derived from an EMBL/GenBank/DDBJ whole genome shotgun (WGS) entry which is preliminary data.</text>
</comment>
<evidence type="ECO:0000256" key="2">
    <source>
        <dbReference type="ARBA" id="ARBA00023125"/>
    </source>
</evidence>
<dbReference type="PROSITE" id="PS50949">
    <property type="entry name" value="HTH_GNTR"/>
    <property type="match status" value="1"/>
</dbReference>
<feature type="domain" description="HTH gntR-type" evidence="4">
    <location>
        <begin position="3"/>
        <end position="70"/>
    </location>
</feature>
<organism evidence="5">
    <name type="scientific">OCS116 cluster bacterium</name>
    <dbReference type="NCBI Taxonomy" id="2030921"/>
    <lineage>
        <taxon>Bacteria</taxon>
        <taxon>Pseudomonadati</taxon>
        <taxon>Pseudomonadota</taxon>
        <taxon>Alphaproteobacteria</taxon>
        <taxon>OCS116 cluster</taxon>
    </lineage>
</organism>
<dbReference type="CDD" id="cd07377">
    <property type="entry name" value="WHTH_GntR"/>
    <property type="match status" value="1"/>
</dbReference>
<evidence type="ECO:0000256" key="1">
    <source>
        <dbReference type="ARBA" id="ARBA00023015"/>
    </source>
</evidence>
<dbReference type="InterPro" id="IPR036388">
    <property type="entry name" value="WH-like_DNA-bd_sf"/>
</dbReference>
<dbReference type="PRINTS" id="PR00035">
    <property type="entry name" value="HTHGNTR"/>
</dbReference>
<reference evidence="5" key="2">
    <citation type="journal article" date="2018" name="ISME J.">
        <title>A dynamic microbial community with high functional redundancy inhabits the cold, oxic subseafloor aquifer.</title>
        <authorList>
            <person name="Tully B.J."/>
            <person name="Wheat C.G."/>
            <person name="Glazer B.T."/>
            <person name="Huber J.A."/>
        </authorList>
    </citation>
    <scope>NUCLEOTIDE SEQUENCE</scope>
    <source>
        <strain evidence="5">NORP83</strain>
    </source>
</reference>
<dbReference type="SMART" id="SM00345">
    <property type="entry name" value="HTH_GNTR"/>
    <property type="match status" value="1"/>
</dbReference>
<gene>
    <name evidence="5" type="ORF">COB13_07830</name>
</gene>
<dbReference type="SUPFAM" id="SSF46785">
    <property type="entry name" value="Winged helix' DNA-binding domain"/>
    <property type="match status" value="1"/>
</dbReference>
<dbReference type="EMBL" id="NVUS01000008">
    <property type="protein sequence ID" value="PCJ01259.1"/>
    <property type="molecule type" value="Genomic_DNA"/>
</dbReference>
<keyword evidence="1" id="KW-0805">Transcription regulation</keyword>
<dbReference type="AlphaFoldDB" id="A0A2A4Z293"/>
<reference key="1">
    <citation type="submission" date="2017-08" db="EMBL/GenBank/DDBJ databases">
        <title>A dynamic microbial community with high functional redundancy inhabits the cold, oxic subseafloor aquifer.</title>
        <authorList>
            <person name="Tully B.J."/>
            <person name="Wheat C.G."/>
            <person name="Glazer B.T."/>
            <person name="Huber J.A."/>
        </authorList>
    </citation>
    <scope>NUCLEOTIDE SEQUENCE [LARGE SCALE GENOMIC DNA]</scope>
</reference>
<evidence type="ECO:0000259" key="4">
    <source>
        <dbReference type="PROSITE" id="PS50949"/>
    </source>
</evidence>
<dbReference type="SMART" id="SM00895">
    <property type="entry name" value="FCD"/>
    <property type="match status" value="1"/>
</dbReference>
<dbReference type="InterPro" id="IPR011711">
    <property type="entry name" value="GntR_C"/>
</dbReference>
<dbReference type="Gene3D" id="1.20.120.530">
    <property type="entry name" value="GntR ligand-binding domain-like"/>
    <property type="match status" value="1"/>
</dbReference>
<evidence type="ECO:0000256" key="3">
    <source>
        <dbReference type="ARBA" id="ARBA00023163"/>
    </source>
</evidence>
<dbReference type="Pfam" id="PF00392">
    <property type="entry name" value="GntR"/>
    <property type="match status" value="1"/>
</dbReference>
<dbReference type="PANTHER" id="PTHR43537:SF49">
    <property type="entry name" value="TRANSCRIPTIONAL REGULATORY PROTEIN"/>
    <property type="match status" value="1"/>
</dbReference>
<dbReference type="Gene3D" id="1.10.10.10">
    <property type="entry name" value="Winged helix-like DNA-binding domain superfamily/Winged helix DNA-binding domain"/>
    <property type="match status" value="1"/>
</dbReference>
<dbReference type="PANTHER" id="PTHR43537">
    <property type="entry name" value="TRANSCRIPTIONAL REGULATOR, GNTR FAMILY"/>
    <property type="match status" value="1"/>
</dbReference>
<dbReference type="InterPro" id="IPR008920">
    <property type="entry name" value="TF_FadR/GntR_C"/>
</dbReference>
<dbReference type="GO" id="GO:0003700">
    <property type="term" value="F:DNA-binding transcription factor activity"/>
    <property type="evidence" value="ECO:0007669"/>
    <property type="project" value="InterPro"/>
</dbReference>
<proteinExistence type="predicted"/>